<evidence type="ECO:0000313" key="2">
    <source>
        <dbReference type="EMBL" id="MPL69226.1"/>
    </source>
</evidence>
<proteinExistence type="predicted"/>
<keyword evidence="2" id="KW-0808">Transferase</keyword>
<evidence type="ECO:0000259" key="1">
    <source>
        <dbReference type="Pfam" id="PF13581"/>
    </source>
</evidence>
<gene>
    <name evidence="2" type="primary">spoIIAB_5</name>
    <name evidence="2" type="ORF">SDC9_14962</name>
</gene>
<dbReference type="Pfam" id="PF13581">
    <property type="entry name" value="HATPase_c_2"/>
    <property type="match status" value="1"/>
</dbReference>
<dbReference type="Gene3D" id="3.30.565.10">
    <property type="entry name" value="Histidine kinase-like ATPase, C-terminal domain"/>
    <property type="match status" value="1"/>
</dbReference>
<dbReference type="InterPro" id="IPR036890">
    <property type="entry name" value="HATPase_C_sf"/>
</dbReference>
<sequence>MHFEFHVEGGNFSKAGSASSQLKKILKQLNVDPRVIKRVVVALYEAEVNIVAHAYQGIIYIDIDTEKIEIRLIDEGPGIEDIELAMQQGYSTASPEVREMGFGAGMGLPNIKNNSDRMSITSQVGKGTTVEIITFLNN</sequence>
<dbReference type="InterPro" id="IPR003594">
    <property type="entry name" value="HATPase_dom"/>
</dbReference>
<feature type="domain" description="Histidine kinase/HSP90-like ATPase" evidence="1">
    <location>
        <begin position="18"/>
        <end position="133"/>
    </location>
</feature>
<dbReference type="AlphaFoldDB" id="A0A644TQE4"/>
<protein>
    <submittedName>
        <fullName evidence="2">Anti-sigma F factor</fullName>
        <ecNumber evidence="2">2.7.11.1</ecNumber>
    </submittedName>
</protein>
<organism evidence="2">
    <name type="scientific">bioreactor metagenome</name>
    <dbReference type="NCBI Taxonomy" id="1076179"/>
    <lineage>
        <taxon>unclassified sequences</taxon>
        <taxon>metagenomes</taxon>
        <taxon>ecological metagenomes</taxon>
    </lineage>
</organism>
<name>A0A644TQE4_9ZZZZ</name>
<dbReference type="EC" id="2.7.11.1" evidence="2"/>
<dbReference type="EMBL" id="VSSQ01000045">
    <property type="protein sequence ID" value="MPL69226.1"/>
    <property type="molecule type" value="Genomic_DNA"/>
</dbReference>
<dbReference type="SUPFAM" id="SSF55874">
    <property type="entry name" value="ATPase domain of HSP90 chaperone/DNA topoisomerase II/histidine kinase"/>
    <property type="match status" value="1"/>
</dbReference>
<dbReference type="GO" id="GO:0004674">
    <property type="term" value="F:protein serine/threonine kinase activity"/>
    <property type="evidence" value="ECO:0007669"/>
    <property type="project" value="UniProtKB-EC"/>
</dbReference>
<comment type="caution">
    <text evidence="2">The sequence shown here is derived from an EMBL/GenBank/DDBJ whole genome shotgun (WGS) entry which is preliminary data.</text>
</comment>
<accession>A0A644TQE4</accession>
<reference evidence="2" key="1">
    <citation type="submission" date="2019-08" db="EMBL/GenBank/DDBJ databases">
        <authorList>
            <person name="Kucharzyk K."/>
            <person name="Murdoch R.W."/>
            <person name="Higgins S."/>
            <person name="Loffler F."/>
        </authorList>
    </citation>
    <scope>NUCLEOTIDE SEQUENCE</scope>
</reference>